<proteinExistence type="predicted"/>
<protein>
    <submittedName>
        <fullName evidence="1">Sulfatase</fullName>
    </submittedName>
</protein>
<reference evidence="1 2" key="1">
    <citation type="submission" date="2006-05" db="EMBL/GenBank/DDBJ databases">
        <authorList>
            <person name="King G."/>
            <person name="Ferriera S."/>
            <person name="Johnson J."/>
            <person name="Kravitz S."/>
            <person name="Beeson K."/>
            <person name="Sutton G."/>
            <person name="Rogers Y.-H."/>
            <person name="Friedman R."/>
            <person name="Frazier M."/>
            <person name="Venter J.C."/>
        </authorList>
    </citation>
    <scope>NUCLEOTIDE SEQUENCE [LARGE SCALE GENOMIC DNA]</scope>
    <source>
        <strain evidence="2">ATCC 25650 / DSM 13394 / JCM 20685 / NBRC 16684 / NCIMB 2208 / IAM 12614 / B1</strain>
    </source>
</reference>
<accession>A0P110</accession>
<dbReference type="SUPFAM" id="SSF53649">
    <property type="entry name" value="Alkaline phosphatase-like"/>
    <property type="match status" value="1"/>
</dbReference>
<name>A0P110_ROSAI</name>
<dbReference type="AlphaFoldDB" id="A0P110"/>
<evidence type="ECO:0000313" key="2">
    <source>
        <dbReference type="Proteomes" id="UP000004848"/>
    </source>
</evidence>
<dbReference type="eggNOG" id="COG3119">
    <property type="taxonomic scope" value="Bacteria"/>
</dbReference>
<sequence>MLTGSVGFDDSIWELYNIEEDFSQTHDLAAENPEKLAELQALFDEEARKFDVYPRNDRLGSTLLTDSSEEDSGRS</sequence>
<dbReference type="Gene3D" id="3.30.1120.10">
    <property type="match status" value="1"/>
</dbReference>
<dbReference type="GeneID" id="68850495"/>
<gene>
    <name evidence="1" type="ORF">SIAM614_28951</name>
</gene>
<dbReference type="RefSeq" id="WP_006938810.1">
    <property type="nucleotide sequence ID" value="NZ_AAUW01000022.1"/>
</dbReference>
<dbReference type="InterPro" id="IPR017850">
    <property type="entry name" value="Alkaline_phosphatase_core_sf"/>
</dbReference>
<dbReference type="EMBL" id="AAUW01000022">
    <property type="protein sequence ID" value="EAV41195.1"/>
    <property type="molecule type" value="Genomic_DNA"/>
</dbReference>
<comment type="caution">
    <text evidence="1">The sequence shown here is derived from an EMBL/GenBank/DDBJ whole genome shotgun (WGS) entry which is preliminary data.</text>
</comment>
<dbReference type="Proteomes" id="UP000004848">
    <property type="component" value="Unassembled WGS sequence"/>
</dbReference>
<evidence type="ECO:0000313" key="1">
    <source>
        <dbReference type="EMBL" id="EAV41195.1"/>
    </source>
</evidence>
<organism evidence="1 2">
    <name type="scientific">Roseibium aggregatum (strain ATCC 25650 / DSM 13394 / JCM 20685 / NBRC 16684 / NCIMB 2208 / IAM 12614 / B1)</name>
    <name type="common">Stappia aggregata</name>
    <dbReference type="NCBI Taxonomy" id="384765"/>
    <lineage>
        <taxon>Bacteria</taxon>
        <taxon>Pseudomonadati</taxon>
        <taxon>Pseudomonadota</taxon>
        <taxon>Alphaproteobacteria</taxon>
        <taxon>Hyphomicrobiales</taxon>
        <taxon>Stappiaceae</taxon>
        <taxon>Roseibium</taxon>
    </lineage>
</organism>